<accession>A0AA41ULP4</accession>
<comment type="similarity">
    <text evidence="11">Belongs to the peptidase M15 family.</text>
</comment>
<evidence type="ECO:0000256" key="8">
    <source>
        <dbReference type="ARBA" id="ARBA00023014"/>
    </source>
</evidence>
<dbReference type="PANTHER" id="PTHR37425">
    <property type="match status" value="1"/>
</dbReference>
<keyword evidence="15" id="KW-1185">Reference proteome</keyword>
<keyword evidence="5 13" id="KW-0732">Signal</keyword>
<evidence type="ECO:0000256" key="10">
    <source>
        <dbReference type="ARBA" id="ARBA00023316"/>
    </source>
</evidence>
<protein>
    <recommendedName>
        <fullName evidence="12">Murein endopeptidase K</fullName>
    </recommendedName>
</protein>
<gene>
    <name evidence="14" type="ORF">MRX98_14300</name>
</gene>
<keyword evidence="3" id="KW-0645">Protease</keyword>
<evidence type="ECO:0000256" key="1">
    <source>
        <dbReference type="ARBA" id="ARBA00001947"/>
    </source>
</evidence>
<evidence type="ECO:0000256" key="3">
    <source>
        <dbReference type="ARBA" id="ARBA00022670"/>
    </source>
</evidence>
<keyword evidence="4" id="KW-0479">Metal-binding</keyword>
<comment type="caution">
    <text evidence="14">The sequence shown here is derived from an EMBL/GenBank/DDBJ whole genome shotgun (WGS) entry which is preliminary data.</text>
</comment>
<dbReference type="EMBL" id="JALJRB010000017">
    <property type="protein sequence ID" value="MCJ8501751.1"/>
    <property type="molecule type" value="Genomic_DNA"/>
</dbReference>
<evidence type="ECO:0000313" key="14">
    <source>
        <dbReference type="EMBL" id="MCJ8501751.1"/>
    </source>
</evidence>
<feature type="signal peptide" evidence="13">
    <location>
        <begin position="1"/>
        <end position="28"/>
    </location>
</feature>
<comment type="pathway">
    <text evidence="2">Cell wall biogenesis; cell wall polysaccharide biosynthesis.</text>
</comment>
<dbReference type="GO" id="GO:0046872">
    <property type="term" value="F:metal ion binding"/>
    <property type="evidence" value="ECO:0007669"/>
    <property type="project" value="UniProtKB-KW"/>
</dbReference>
<keyword evidence="8" id="KW-0411">Iron-sulfur</keyword>
<dbReference type="GO" id="GO:0008237">
    <property type="term" value="F:metallopeptidase activity"/>
    <property type="evidence" value="ECO:0007669"/>
    <property type="project" value="UniProtKB-KW"/>
</dbReference>
<sequence>MQGYHRRDFLKISMATLAAAILPRTALAAIQASDERRTLSFYNTHTGERIKTCYFENGDYCPDGLARINHVLRDHRTGTISEIDPHLLDQLHAIKRNVQTDQPFSVISGYRSPQTNRQLRQNGGAVARKSFHTMGQAIDVRLPGLSTQRLRRIALDLKAGGVGYYPRSDFVHLDTGPVRSW</sequence>
<dbReference type="Gene3D" id="3.30.1380.10">
    <property type="match status" value="1"/>
</dbReference>
<evidence type="ECO:0000313" key="15">
    <source>
        <dbReference type="Proteomes" id="UP001165427"/>
    </source>
</evidence>
<dbReference type="Pfam" id="PF05951">
    <property type="entry name" value="Peptidase_M15_2"/>
    <property type="match status" value="1"/>
</dbReference>
<dbReference type="AlphaFoldDB" id="A0AA41ULP4"/>
<dbReference type="GO" id="GO:0071555">
    <property type="term" value="P:cell wall organization"/>
    <property type="evidence" value="ECO:0007669"/>
    <property type="project" value="UniProtKB-KW"/>
</dbReference>
<evidence type="ECO:0000256" key="7">
    <source>
        <dbReference type="ARBA" id="ARBA00022833"/>
    </source>
</evidence>
<evidence type="ECO:0000256" key="2">
    <source>
        <dbReference type="ARBA" id="ARBA00004776"/>
    </source>
</evidence>
<dbReference type="InterPro" id="IPR009045">
    <property type="entry name" value="Zn_M74/Hedgehog-like"/>
</dbReference>
<dbReference type="RefSeq" id="WP_246910831.1">
    <property type="nucleotide sequence ID" value="NZ_JALJRB010000017.1"/>
</dbReference>
<keyword evidence="9" id="KW-0482">Metalloprotease</keyword>
<keyword evidence="8" id="KW-0408">Iron</keyword>
<feature type="chain" id="PRO_5041260523" description="Murein endopeptidase K" evidence="13">
    <location>
        <begin position="29"/>
        <end position="181"/>
    </location>
</feature>
<proteinExistence type="inferred from homology"/>
<dbReference type="InterPro" id="IPR006311">
    <property type="entry name" value="TAT_signal"/>
</dbReference>
<keyword evidence="10" id="KW-0961">Cell wall biogenesis/degradation</keyword>
<evidence type="ECO:0000256" key="4">
    <source>
        <dbReference type="ARBA" id="ARBA00022723"/>
    </source>
</evidence>
<dbReference type="GO" id="GO:0051536">
    <property type="term" value="F:iron-sulfur cluster binding"/>
    <property type="evidence" value="ECO:0007669"/>
    <property type="project" value="UniProtKB-KW"/>
</dbReference>
<dbReference type="CDD" id="cd14844">
    <property type="entry name" value="Zn-DD-carboxypeptidase_like"/>
    <property type="match status" value="1"/>
</dbReference>
<evidence type="ECO:0000256" key="13">
    <source>
        <dbReference type="SAM" id="SignalP"/>
    </source>
</evidence>
<dbReference type="PANTHER" id="PTHR37425:SF1">
    <property type="entry name" value="OUTER MEMBRANE PROTEIN"/>
    <property type="match status" value="1"/>
</dbReference>
<evidence type="ECO:0000256" key="6">
    <source>
        <dbReference type="ARBA" id="ARBA00022801"/>
    </source>
</evidence>
<evidence type="ECO:0000256" key="12">
    <source>
        <dbReference type="ARBA" id="ARBA00093666"/>
    </source>
</evidence>
<dbReference type="GO" id="GO:0006508">
    <property type="term" value="P:proteolysis"/>
    <property type="evidence" value="ECO:0007669"/>
    <property type="project" value="UniProtKB-KW"/>
</dbReference>
<dbReference type="InterPro" id="IPR010275">
    <property type="entry name" value="MepK"/>
</dbReference>
<keyword evidence="7" id="KW-0862">Zinc</keyword>
<name>A0AA41ULP4_9BACT</name>
<dbReference type="SUPFAM" id="SSF55166">
    <property type="entry name" value="Hedgehog/DD-peptidase"/>
    <property type="match status" value="1"/>
</dbReference>
<keyword evidence="6" id="KW-0378">Hydrolase</keyword>
<dbReference type="Proteomes" id="UP001165427">
    <property type="component" value="Unassembled WGS sequence"/>
</dbReference>
<dbReference type="PROSITE" id="PS51318">
    <property type="entry name" value="TAT"/>
    <property type="match status" value="1"/>
</dbReference>
<evidence type="ECO:0000256" key="9">
    <source>
        <dbReference type="ARBA" id="ARBA00023049"/>
    </source>
</evidence>
<comment type="cofactor">
    <cofactor evidence="1">
        <name>Zn(2+)</name>
        <dbReference type="ChEBI" id="CHEBI:29105"/>
    </cofactor>
</comment>
<evidence type="ECO:0000256" key="11">
    <source>
        <dbReference type="ARBA" id="ARBA00093448"/>
    </source>
</evidence>
<evidence type="ECO:0000256" key="5">
    <source>
        <dbReference type="ARBA" id="ARBA00022729"/>
    </source>
</evidence>
<reference evidence="14" key="1">
    <citation type="submission" date="2022-04" db="EMBL/GenBank/DDBJ databases">
        <title>Desulfatitalea alkaliphila sp. nov., a novel anaerobic sulfate-reducing bacterium isolated from terrestrial mud volcano, Taman Peninsula, Russia.</title>
        <authorList>
            <person name="Khomyakova M.A."/>
            <person name="Merkel A.Y."/>
            <person name="Slobodkin A.I."/>
        </authorList>
    </citation>
    <scope>NUCLEOTIDE SEQUENCE</scope>
    <source>
        <strain evidence="14">M08but</strain>
    </source>
</reference>
<organism evidence="14 15">
    <name type="scientific">Desulfatitalea alkaliphila</name>
    <dbReference type="NCBI Taxonomy" id="2929485"/>
    <lineage>
        <taxon>Bacteria</taxon>
        <taxon>Pseudomonadati</taxon>
        <taxon>Thermodesulfobacteriota</taxon>
        <taxon>Desulfobacteria</taxon>
        <taxon>Desulfobacterales</taxon>
        <taxon>Desulfosarcinaceae</taxon>
        <taxon>Desulfatitalea</taxon>
    </lineage>
</organism>